<organism evidence="2 3">
    <name type="scientific">Arthrobotrys musiformis</name>
    <dbReference type="NCBI Taxonomy" id="47236"/>
    <lineage>
        <taxon>Eukaryota</taxon>
        <taxon>Fungi</taxon>
        <taxon>Dikarya</taxon>
        <taxon>Ascomycota</taxon>
        <taxon>Pezizomycotina</taxon>
        <taxon>Orbiliomycetes</taxon>
        <taxon>Orbiliales</taxon>
        <taxon>Orbiliaceae</taxon>
        <taxon>Arthrobotrys</taxon>
    </lineage>
</organism>
<evidence type="ECO:0000313" key="3">
    <source>
        <dbReference type="Proteomes" id="UP001370758"/>
    </source>
</evidence>
<dbReference type="Gene3D" id="1.25.40.20">
    <property type="entry name" value="Ankyrin repeat-containing domain"/>
    <property type="match status" value="1"/>
</dbReference>
<comment type="caution">
    <text evidence="2">The sequence shown here is derived from an EMBL/GenBank/DDBJ whole genome shotgun (WGS) entry which is preliminary data.</text>
</comment>
<reference evidence="2 3" key="1">
    <citation type="submission" date="2023-08" db="EMBL/GenBank/DDBJ databases">
        <authorList>
            <person name="Palmer J.M."/>
        </authorList>
    </citation>
    <scope>NUCLEOTIDE SEQUENCE [LARGE SCALE GENOMIC DNA]</scope>
    <source>
        <strain evidence="2 3">TWF481</strain>
    </source>
</reference>
<keyword evidence="1" id="KW-0040">ANK repeat</keyword>
<feature type="repeat" description="ANK" evidence="1">
    <location>
        <begin position="939"/>
        <end position="971"/>
    </location>
</feature>
<proteinExistence type="predicted"/>
<dbReference type="SUPFAM" id="SSF48403">
    <property type="entry name" value="Ankyrin repeat"/>
    <property type="match status" value="1"/>
</dbReference>
<accession>A0AAV9VPE2</accession>
<name>A0AAV9VPE2_9PEZI</name>
<gene>
    <name evidence="2" type="ORF">TWF481_003051</name>
</gene>
<protein>
    <submittedName>
        <fullName evidence="2">Uncharacterized protein</fullName>
    </submittedName>
</protein>
<dbReference type="InterPro" id="IPR002110">
    <property type="entry name" value="Ankyrin_rpt"/>
</dbReference>
<dbReference type="PROSITE" id="PS50088">
    <property type="entry name" value="ANK_REPEAT"/>
    <property type="match status" value="1"/>
</dbReference>
<keyword evidence="3" id="KW-1185">Reference proteome</keyword>
<dbReference type="AlphaFoldDB" id="A0AAV9VPE2"/>
<dbReference type="EMBL" id="JAVHJL010000013">
    <property type="protein sequence ID" value="KAK6495023.1"/>
    <property type="molecule type" value="Genomic_DNA"/>
</dbReference>
<sequence length="1063" mass="120348">MRLYGPWGCRKRVKTEEWVQIHKELAAREADGKTETQVVLKNGTCISRDALDRGIRRNVTFTDMAFVMAARLSDGDKDGGNKSHGVRDIEVYTPPSFDSAILPFKIWIPRSVFNALPIVRSQASLNAVLQRGRFGAGSLEVSAAKAHPSMALLKVLLFRLSNNLLEKMDLFKLLDSINELGYRGALKELLSLKTISTEAACHNIMPILYIRLDEDLILHTRSIYPDREFEIYRLAWDIISDLLWGGNIYGTFGEDRNWDEQLTAFTQSRRFKFLFNSPAIIAITSKSSSIRLILAHIRRYRIRPNSVGRVRLLLLLCEHYLGDLGLFFELWDPIKIPTVVVESLGRGDHGEMIYTPLATADSPGIELLYNAGFRHGKPFAILRATIAADGKLFQTCLEVLYPDWWLNRNKGFLSFDTDARGQFTDDRTQEILWQATMDLVASDSRLVASSSRRGPFGTYTWPHRCDTFTNRVGTHRDPAGKAREYYLYLLIYIGTIRQDLADRIFDHIWYIFARLLPPVCERSAETYIRRNYDEFLSDVIAGVSIGAKNPSKPYNRHRKMFRFYVQTPFLGQPSFTQSLAMAQKIIGTVSHATREQLWELLASKILYSLDYEIDQSQLLKLIACLQETGFDINSPIISWPSCSDTSKLYSLSPFIDYVPVGQQRPLDISFRRGSPTLFCTLLSSGADPSNLQSSLKVINARRTINIWGLRSEIKWVIGREFSIAVSNRDCGRVLELWDISIFIPNLEVELAEVAARDTLSAIERGETTMAVNNFLQHVLTPRRPAAVYECMSCLGKAISHELWPGPGTRPPSQRYKTRDIARFLMLIVTAPKASLSRDWRSESAGGLSSYSDFWWIDHTDNLLTVFHRECIQTLFQRAIQSDDVELLEEVSKNPTVLTLLLEDSRALFRIYINDAVGCSLGSLKLLIKAGDSVEELYRQGLRPLHRAINRGQFNTIVYLLREGADIFAGGEPPNRPETAIEVAARCGQIDTISLFLEVYPSCANHALNAARKAGQPHIEKYVRNWMAGKETVVNPDPDVESSGLETFSEVEYSNKPFVQVNGS</sequence>
<dbReference type="Pfam" id="PF00023">
    <property type="entry name" value="Ank"/>
    <property type="match status" value="1"/>
</dbReference>
<dbReference type="PROSITE" id="PS50297">
    <property type="entry name" value="ANK_REP_REGION"/>
    <property type="match status" value="1"/>
</dbReference>
<dbReference type="Proteomes" id="UP001370758">
    <property type="component" value="Unassembled WGS sequence"/>
</dbReference>
<evidence type="ECO:0000256" key="1">
    <source>
        <dbReference type="PROSITE-ProRule" id="PRU00023"/>
    </source>
</evidence>
<dbReference type="SMART" id="SM00248">
    <property type="entry name" value="ANK"/>
    <property type="match status" value="3"/>
</dbReference>
<evidence type="ECO:0000313" key="2">
    <source>
        <dbReference type="EMBL" id="KAK6495023.1"/>
    </source>
</evidence>
<dbReference type="InterPro" id="IPR036770">
    <property type="entry name" value="Ankyrin_rpt-contain_sf"/>
</dbReference>